<gene>
    <name evidence="9" type="primary">Necator_chrIV.g15414</name>
    <name evidence="9" type="ORF">RB195_002119</name>
</gene>
<evidence type="ECO:0000313" key="9">
    <source>
        <dbReference type="EMBL" id="KAK6749912.1"/>
    </source>
</evidence>
<dbReference type="SUPFAM" id="SSF57850">
    <property type="entry name" value="RING/U-box"/>
    <property type="match status" value="1"/>
</dbReference>
<reference evidence="9 10" key="1">
    <citation type="submission" date="2023-08" db="EMBL/GenBank/DDBJ databases">
        <title>A Necator americanus chromosomal reference genome.</title>
        <authorList>
            <person name="Ilik V."/>
            <person name="Petrzelkova K.J."/>
            <person name="Pardy F."/>
            <person name="Fuh T."/>
            <person name="Niatou-Singa F.S."/>
            <person name="Gouil Q."/>
            <person name="Baker L."/>
            <person name="Ritchie M.E."/>
            <person name="Jex A.R."/>
            <person name="Gazzola D."/>
            <person name="Li H."/>
            <person name="Toshio Fujiwara R."/>
            <person name="Zhan B."/>
            <person name="Aroian R.V."/>
            <person name="Pafco B."/>
            <person name="Schwarz E.M."/>
        </authorList>
    </citation>
    <scope>NUCLEOTIDE SEQUENCE [LARGE SCALE GENOMIC DNA]</scope>
    <source>
        <strain evidence="9 10">Aroian</strain>
        <tissue evidence="9">Whole animal</tissue>
    </source>
</reference>
<evidence type="ECO:0000259" key="7">
    <source>
        <dbReference type="PROSITE" id="PS50089"/>
    </source>
</evidence>
<evidence type="ECO:0000256" key="6">
    <source>
        <dbReference type="SAM" id="MobiDB-lite"/>
    </source>
</evidence>
<keyword evidence="3 5" id="KW-0694">RNA-binding</keyword>
<dbReference type="CDD" id="cd16618">
    <property type="entry name" value="mRING-HC-C4C4_CNOT4"/>
    <property type="match status" value="1"/>
</dbReference>
<dbReference type="InterPro" id="IPR001163">
    <property type="entry name" value="Sm_dom_euk/arc"/>
</dbReference>
<evidence type="ECO:0000256" key="2">
    <source>
        <dbReference type="ARBA" id="ARBA00022833"/>
    </source>
</evidence>
<dbReference type="Pfam" id="PF14570">
    <property type="entry name" value="zf-RING_4"/>
    <property type="match status" value="1"/>
</dbReference>
<feature type="domain" description="RING-type" evidence="7">
    <location>
        <begin position="13"/>
        <end position="56"/>
    </location>
</feature>
<organism evidence="9 10">
    <name type="scientific">Necator americanus</name>
    <name type="common">Human hookworm</name>
    <dbReference type="NCBI Taxonomy" id="51031"/>
    <lineage>
        <taxon>Eukaryota</taxon>
        <taxon>Metazoa</taxon>
        <taxon>Ecdysozoa</taxon>
        <taxon>Nematoda</taxon>
        <taxon>Chromadorea</taxon>
        <taxon>Rhabditida</taxon>
        <taxon>Rhabditina</taxon>
        <taxon>Rhabditomorpha</taxon>
        <taxon>Strongyloidea</taxon>
        <taxon>Ancylostomatidae</taxon>
        <taxon>Bunostominae</taxon>
        <taxon>Necator</taxon>
    </lineage>
</organism>
<feature type="compositionally biased region" description="Low complexity" evidence="6">
    <location>
        <begin position="561"/>
        <end position="591"/>
    </location>
</feature>
<proteinExistence type="predicted"/>
<dbReference type="Gene3D" id="3.30.40.10">
    <property type="entry name" value="Zinc/RING finger domain, C3HC4 (zinc finger)"/>
    <property type="match status" value="1"/>
</dbReference>
<dbReference type="PANTHER" id="PTHR12603:SF0">
    <property type="entry name" value="CCR4-NOT TRANSCRIPTION COMPLEX SUBUNIT 4"/>
    <property type="match status" value="1"/>
</dbReference>
<sequence>MSCSSDEQSDKECPLCMEQLEIDDLDFYPCKCEYQICRFCWHRLLTDENGLCPACRQPYPEDPVTFKPLSCADVQRIKDEKRMKQQAEKLRISESRNHLANYRVLQKNLVYVVGLSPRVADPDTLRKPEYFGRFGKILKVVVGTAPTANHPHAQPSHTAYVTYSKVEEALRAIQAVCNAQLDGRIVKASLGTTKYCSSFLRSQKCFKPECMYLHEIADSDISFTKEDMHMGKHAEYEKRLIDTVLNKTVPQTQERRTQAWVNNKNNICWEQNGSETSEETENTRDGGYNGGDESPSGDPTPSEAFGSRERQSSHDKENIPKRSKVKQSSPPSVPNTPAVPTPPPSSPPREPTPPSLDYITPEPETVSETKPPSSKTAEHSKPFNSIYNQDTESKLLRLLCGNEDSGTGMIPAPAPVSEAPAPLVNWQTLLGLSPQTTMSNTTTPYASSMLHSPMTPQKTLVTTPPPGLGGFTSDDDLGFDPFNESSKGLARLLEEEEKIKQPTIASYVNHHLLMQQQQQQQQQQLFSLRDLWSRPASLFPAMNTTQPQTTPLDMFAGLMTSHQQSQQQQQLHHQLHQPPNHNHLQHNPTHQQQHRQQFDPYCAPPPGLTPPQRPAMTSQSISEWQEGLKALLPNVNEMNGQLQIAEPRVFENKYHMFVFCLDEEIPLSSDHARSMNRLEGIIMCDPFSNDFDASTALERSPTGGDEDIHGSLEDFERALVAEYPEIAQKICELDLQPGEKSRKQQKRERIERLQLMTASGRELFEKQVKPQKSLVNLYTLQSQWSVGPMSLLYRALRESLRIEIHIRAWNRIDRIAQGYLVAFDRHVNVVLRDVDEVALPGRREERAFGRRRAEKLYLPIGMRWHSSGTWPRPLGTCRNVLQRRIPCSMIKGDAVVLIRLMT</sequence>
<keyword evidence="1 4" id="KW-0479">Metal-binding</keyword>
<dbReference type="InterPro" id="IPR013083">
    <property type="entry name" value="Znf_RING/FYVE/PHD"/>
</dbReference>
<dbReference type="InterPro" id="IPR012677">
    <property type="entry name" value="Nucleotide-bd_a/b_plait_sf"/>
</dbReference>
<dbReference type="SUPFAM" id="SSF50182">
    <property type="entry name" value="Sm-like ribonucleoproteins"/>
    <property type="match status" value="1"/>
</dbReference>
<evidence type="ECO:0000256" key="3">
    <source>
        <dbReference type="ARBA" id="ARBA00022884"/>
    </source>
</evidence>
<dbReference type="InterPro" id="IPR039515">
    <property type="entry name" value="NOT4_mRING-HC-C4C4"/>
</dbReference>
<evidence type="ECO:0000259" key="8">
    <source>
        <dbReference type="PROSITE" id="PS50102"/>
    </source>
</evidence>
<dbReference type="SUPFAM" id="SSF54928">
    <property type="entry name" value="RNA-binding domain, RBD"/>
    <property type="match status" value="1"/>
</dbReference>
<feature type="compositionally biased region" description="Basic and acidic residues" evidence="6">
    <location>
        <begin position="306"/>
        <end position="320"/>
    </location>
</feature>
<keyword evidence="10" id="KW-1185">Reference proteome</keyword>
<feature type="compositionally biased region" description="Pro residues" evidence="6">
    <location>
        <begin position="331"/>
        <end position="354"/>
    </location>
</feature>
<keyword evidence="2" id="KW-0862">Zinc</keyword>
<dbReference type="InterPro" id="IPR003954">
    <property type="entry name" value="RRM_euk-type"/>
</dbReference>
<name>A0ABR1DHH1_NECAM</name>
<feature type="compositionally biased region" description="Polar residues" evidence="6">
    <location>
        <begin position="366"/>
        <end position="375"/>
    </location>
</feature>
<dbReference type="Gene3D" id="2.30.30.100">
    <property type="match status" value="1"/>
</dbReference>
<dbReference type="InterPro" id="IPR034261">
    <property type="entry name" value="CNOT4_RRM"/>
</dbReference>
<comment type="caution">
    <text evidence="9">The sequence shown here is derived from an EMBL/GenBank/DDBJ whole genome shotgun (WGS) entry which is preliminary data.</text>
</comment>
<dbReference type="CDD" id="cd12438">
    <property type="entry name" value="RRM_CNOT4"/>
    <property type="match status" value="1"/>
</dbReference>
<evidence type="ECO:0000313" key="10">
    <source>
        <dbReference type="Proteomes" id="UP001303046"/>
    </source>
</evidence>
<dbReference type="InterPro" id="IPR010920">
    <property type="entry name" value="LSM_dom_sf"/>
</dbReference>
<feature type="region of interest" description="Disordered" evidence="6">
    <location>
        <begin position="270"/>
        <end position="386"/>
    </location>
</feature>
<dbReference type="SMART" id="SM00361">
    <property type="entry name" value="RRM_1"/>
    <property type="match status" value="1"/>
</dbReference>
<dbReference type="EMBL" id="JAVFWL010000004">
    <property type="protein sequence ID" value="KAK6749912.1"/>
    <property type="molecule type" value="Genomic_DNA"/>
</dbReference>
<dbReference type="InterPro" id="IPR000504">
    <property type="entry name" value="RRM_dom"/>
</dbReference>
<dbReference type="Proteomes" id="UP001303046">
    <property type="component" value="Unassembled WGS sequence"/>
</dbReference>
<protein>
    <recommendedName>
        <fullName evidence="11">CCR4-NOT transcription complex subunit 4</fullName>
    </recommendedName>
</protein>
<feature type="region of interest" description="Disordered" evidence="6">
    <location>
        <begin position="561"/>
        <end position="615"/>
    </location>
</feature>
<dbReference type="Gene3D" id="3.30.70.330">
    <property type="match status" value="1"/>
</dbReference>
<dbReference type="InterPro" id="IPR035979">
    <property type="entry name" value="RBD_domain_sf"/>
</dbReference>
<dbReference type="InterPro" id="IPR001841">
    <property type="entry name" value="Znf_RING"/>
</dbReference>
<feature type="domain" description="RRM" evidence="8">
    <location>
        <begin position="108"/>
        <end position="193"/>
    </location>
</feature>
<dbReference type="SMART" id="SM00651">
    <property type="entry name" value="Sm"/>
    <property type="match status" value="1"/>
</dbReference>
<evidence type="ECO:0000256" key="5">
    <source>
        <dbReference type="PROSITE-ProRule" id="PRU00176"/>
    </source>
</evidence>
<dbReference type="PROSITE" id="PS50089">
    <property type="entry name" value="ZF_RING_2"/>
    <property type="match status" value="1"/>
</dbReference>
<evidence type="ECO:0000256" key="4">
    <source>
        <dbReference type="PROSITE-ProRule" id="PRU00175"/>
    </source>
</evidence>
<evidence type="ECO:0008006" key="11">
    <source>
        <dbReference type="Google" id="ProtNLM"/>
    </source>
</evidence>
<keyword evidence="1 4" id="KW-0863">Zinc-finger</keyword>
<dbReference type="InterPro" id="IPR039780">
    <property type="entry name" value="Mot2"/>
</dbReference>
<dbReference type="PROSITE" id="PS50102">
    <property type="entry name" value="RRM"/>
    <property type="match status" value="1"/>
</dbReference>
<feature type="compositionally biased region" description="Pro residues" evidence="6">
    <location>
        <begin position="602"/>
        <end position="613"/>
    </location>
</feature>
<dbReference type="PANTHER" id="PTHR12603">
    <property type="entry name" value="CCR4-NOT TRANSCRIPTION COMPLEX RELATED"/>
    <property type="match status" value="1"/>
</dbReference>
<evidence type="ECO:0000256" key="1">
    <source>
        <dbReference type="ARBA" id="ARBA00022771"/>
    </source>
</evidence>
<accession>A0ABR1DHH1</accession>